<dbReference type="Gene3D" id="2.30.110.10">
    <property type="entry name" value="Electron Transport, Fmn-binding Protein, Chain A"/>
    <property type="match status" value="1"/>
</dbReference>
<evidence type="ECO:0000313" key="2">
    <source>
        <dbReference type="EMBL" id="HBQ49518.1"/>
    </source>
</evidence>
<dbReference type="Proteomes" id="UP000263957">
    <property type="component" value="Unassembled WGS sequence"/>
</dbReference>
<evidence type="ECO:0000313" key="1">
    <source>
        <dbReference type="EMBL" id="HAE94030.1"/>
    </source>
</evidence>
<dbReference type="SUPFAM" id="SSF50475">
    <property type="entry name" value="FMN-binding split barrel"/>
    <property type="match status" value="1"/>
</dbReference>
<dbReference type="AlphaFoldDB" id="A0A356W908"/>
<dbReference type="InterPro" id="IPR012349">
    <property type="entry name" value="Split_barrel_FMN-bd"/>
</dbReference>
<reference evidence="3 4" key="1">
    <citation type="journal article" date="2018" name="Nat. Biotechnol.">
        <title>A standardized bacterial taxonomy based on genome phylogeny substantially revises the tree of life.</title>
        <authorList>
            <person name="Parks D.H."/>
            <person name="Chuvochina M."/>
            <person name="Waite D.W."/>
            <person name="Rinke C."/>
            <person name="Skarshewski A."/>
            <person name="Chaumeil P.A."/>
            <person name="Hugenholtz P."/>
        </authorList>
    </citation>
    <scope>NUCLEOTIDE SEQUENCE [LARGE SCALE GENOMIC DNA]</scope>
    <source>
        <strain evidence="2">UBA10378</strain>
        <strain evidence="1">UBA8557</strain>
    </source>
</reference>
<evidence type="ECO:0000313" key="3">
    <source>
        <dbReference type="Proteomes" id="UP000259173"/>
    </source>
</evidence>
<proteinExistence type="predicted"/>
<organism evidence="2 4">
    <name type="scientific">Hyphomonas atlantica</name>
    <dbReference type="NCBI Taxonomy" id="1280948"/>
    <lineage>
        <taxon>Bacteria</taxon>
        <taxon>Pseudomonadati</taxon>
        <taxon>Pseudomonadota</taxon>
        <taxon>Alphaproteobacteria</taxon>
        <taxon>Hyphomonadales</taxon>
        <taxon>Hyphomonadaceae</taxon>
        <taxon>Hyphomonas</taxon>
    </lineage>
</organism>
<accession>A0A356W908</accession>
<dbReference type="Proteomes" id="UP000259173">
    <property type="component" value="Unassembled WGS sequence"/>
</dbReference>
<dbReference type="RefSeq" id="WP_272983716.1">
    <property type="nucleotide sequence ID" value="NZ_CAMYIB010000016.1"/>
</dbReference>
<dbReference type="InterPro" id="IPR007396">
    <property type="entry name" value="TR_PAI2-type"/>
</dbReference>
<dbReference type="Pfam" id="PF04299">
    <property type="entry name" value="FMN_bind_2"/>
    <property type="match status" value="1"/>
</dbReference>
<protein>
    <submittedName>
        <fullName evidence="2">FMN-binding negative transcriptional regulator</fullName>
    </submittedName>
</protein>
<evidence type="ECO:0000313" key="4">
    <source>
        <dbReference type="Proteomes" id="UP000263957"/>
    </source>
</evidence>
<dbReference type="EMBL" id="DOGS01000234">
    <property type="protein sequence ID" value="HBQ49518.1"/>
    <property type="molecule type" value="Genomic_DNA"/>
</dbReference>
<dbReference type="PIRSF" id="PIRSF010372">
    <property type="entry name" value="PaiB"/>
    <property type="match status" value="1"/>
</dbReference>
<dbReference type="GeneID" id="92500864"/>
<dbReference type="PANTHER" id="PTHR35802:SF1">
    <property type="entry name" value="PROTEASE SYNTHASE AND SPORULATION PROTEIN PAI 2"/>
    <property type="match status" value="1"/>
</dbReference>
<sequence>MPNESSSWNMYIPKAYRSDDPASIIDRFPFGQLVTSHEGFPYATAVPMYLDVQPDGTTQLVGHLARHNPHAGTLAKGQPALAIFTGPNAYISASWYEERPTVPTWNYIAAQVRGVLTPVDDDDEQLSIMRTTIRRSETDSSSNWMMEHAPDGKVETLLPHIRSFRIAISQMDAVTKLSQTHPVGDQTRVADALEARGKVADLEIARYMRDLLAN</sequence>
<name>A0A356W908_9PROT</name>
<gene>
    <name evidence="1" type="ORF">DCG65_05690</name>
    <name evidence="2" type="ORF">DD728_11680</name>
</gene>
<dbReference type="PANTHER" id="PTHR35802">
    <property type="entry name" value="PROTEASE SYNTHASE AND SPORULATION PROTEIN PAI 2"/>
    <property type="match status" value="1"/>
</dbReference>
<comment type="caution">
    <text evidence="2">The sequence shown here is derived from an EMBL/GenBank/DDBJ whole genome shotgun (WGS) entry which is preliminary data.</text>
</comment>
<dbReference type="EMBL" id="DMBR01000172">
    <property type="protein sequence ID" value="HAE94030.1"/>
    <property type="molecule type" value="Genomic_DNA"/>
</dbReference>